<dbReference type="KEGG" id="clz:BIU88_10695"/>
<evidence type="ECO:0000313" key="9">
    <source>
        <dbReference type="Proteomes" id="UP000095185"/>
    </source>
</evidence>
<organism evidence="8 9">
    <name type="scientific">Chlorobaculum limnaeum</name>
    <dbReference type="NCBI Taxonomy" id="274537"/>
    <lineage>
        <taxon>Bacteria</taxon>
        <taxon>Pseudomonadati</taxon>
        <taxon>Chlorobiota</taxon>
        <taxon>Chlorobiia</taxon>
        <taxon>Chlorobiales</taxon>
        <taxon>Chlorobiaceae</taxon>
        <taxon>Chlorobaculum</taxon>
    </lineage>
</organism>
<evidence type="ECO:0000256" key="2">
    <source>
        <dbReference type="ARBA" id="ARBA00022519"/>
    </source>
</evidence>
<name>A0A1D8D040_CHLLM</name>
<dbReference type="OrthoDB" id="9802481at2"/>
<evidence type="ECO:0000256" key="3">
    <source>
        <dbReference type="ARBA" id="ARBA00022723"/>
    </source>
</evidence>
<keyword evidence="9" id="KW-1185">Reference proteome</keyword>
<protein>
    <submittedName>
        <fullName evidence="8">UDP-2,3-diacylglucosamine hydrolase</fullName>
    </submittedName>
</protein>
<dbReference type="PANTHER" id="PTHR34990">
    <property type="entry name" value="UDP-2,3-DIACYLGLUCOSAMINE HYDROLASE-RELATED"/>
    <property type="match status" value="1"/>
</dbReference>
<gene>
    <name evidence="8" type="ORF">BIU88_10695</name>
</gene>
<keyword evidence="4 8" id="KW-0378">Hydrolase</keyword>
<dbReference type="STRING" id="274537.BIU88_10695"/>
<evidence type="ECO:0000256" key="5">
    <source>
        <dbReference type="ARBA" id="ARBA00023136"/>
    </source>
</evidence>
<dbReference type="CDD" id="cd07398">
    <property type="entry name" value="MPP_YbbF-LpxH"/>
    <property type="match status" value="1"/>
</dbReference>
<evidence type="ECO:0000256" key="1">
    <source>
        <dbReference type="ARBA" id="ARBA00022475"/>
    </source>
</evidence>
<proteinExistence type="predicted"/>
<dbReference type="InterPro" id="IPR029052">
    <property type="entry name" value="Metallo-depent_PP-like"/>
</dbReference>
<evidence type="ECO:0000256" key="4">
    <source>
        <dbReference type="ARBA" id="ARBA00022801"/>
    </source>
</evidence>
<accession>A0A1D8D040</accession>
<keyword evidence="1" id="KW-1003">Cell membrane</keyword>
<dbReference type="InterPro" id="IPR043461">
    <property type="entry name" value="LpxH-like"/>
</dbReference>
<dbReference type="Proteomes" id="UP000095185">
    <property type="component" value="Chromosome"/>
</dbReference>
<evidence type="ECO:0000313" key="8">
    <source>
        <dbReference type="EMBL" id="AOS84560.1"/>
    </source>
</evidence>
<dbReference type="AlphaFoldDB" id="A0A1D8D040"/>
<dbReference type="GO" id="GO:0009245">
    <property type="term" value="P:lipid A biosynthetic process"/>
    <property type="evidence" value="ECO:0007669"/>
    <property type="project" value="TreeGrafter"/>
</dbReference>
<dbReference type="GO" id="GO:0016020">
    <property type="term" value="C:membrane"/>
    <property type="evidence" value="ECO:0007669"/>
    <property type="project" value="GOC"/>
</dbReference>
<keyword evidence="5" id="KW-0472">Membrane</keyword>
<dbReference type="PANTHER" id="PTHR34990:SF1">
    <property type="entry name" value="UDP-2,3-DIACYLGLUCOSAMINE HYDROLASE"/>
    <property type="match status" value="1"/>
</dbReference>
<keyword evidence="3" id="KW-0479">Metal-binding</keyword>
<dbReference type="Pfam" id="PF00149">
    <property type="entry name" value="Metallophos"/>
    <property type="match status" value="1"/>
</dbReference>
<sequence length="243" mass="27805">MSALYFVSDLHLGLQEPQAEAEKLERLETLFSTIASTGGSLFLLGDILDYWMEYRHVIPKGFTRFFCMLSGLVRSGVSVTWMAGNHDFYLGSYFDDELGVKTMYGLHEVQHDGCTFLMAHGDGLGDGDLGYKLFARFVRNRFNLGLLTAFHSDLSTALMSWFSRLSRKHKKSDMRAESTRLFDFATSLAQERDFDYFVCGHNHSERIETVHESGSAYVNLGSWIEGRYQYGVYEQGQFRLEQL</sequence>
<dbReference type="GO" id="GO:0008758">
    <property type="term" value="F:UDP-2,3-diacylglucosamine hydrolase activity"/>
    <property type="evidence" value="ECO:0007669"/>
    <property type="project" value="TreeGrafter"/>
</dbReference>
<dbReference type="EMBL" id="CP017305">
    <property type="protein sequence ID" value="AOS84560.1"/>
    <property type="molecule type" value="Genomic_DNA"/>
</dbReference>
<dbReference type="InterPro" id="IPR004843">
    <property type="entry name" value="Calcineurin-like_PHP"/>
</dbReference>
<keyword evidence="6" id="KW-0464">Manganese</keyword>
<keyword evidence="2" id="KW-0997">Cell inner membrane</keyword>
<feature type="domain" description="Calcineurin-like phosphoesterase" evidence="7">
    <location>
        <begin position="5"/>
        <end position="204"/>
    </location>
</feature>
<dbReference type="GO" id="GO:0046872">
    <property type="term" value="F:metal ion binding"/>
    <property type="evidence" value="ECO:0007669"/>
    <property type="project" value="UniProtKB-KW"/>
</dbReference>
<evidence type="ECO:0000259" key="7">
    <source>
        <dbReference type="Pfam" id="PF00149"/>
    </source>
</evidence>
<reference evidence="8" key="1">
    <citation type="submission" date="2016-09" db="EMBL/GenBank/DDBJ databases">
        <title>Genome sequence of Chlorobaculum limnaeum.</title>
        <authorList>
            <person name="Liu Z."/>
            <person name="Tank M."/>
            <person name="Bryant D.A."/>
        </authorList>
    </citation>
    <scope>NUCLEOTIDE SEQUENCE [LARGE SCALE GENOMIC DNA]</scope>
    <source>
        <strain evidence="8">DSM 1677</strain>
    </source>
</reference>
<evidence type="ECO:0000256" key="6">
    <source>
        <dbReference type="ARBA" id="ARBA00023211"/>
    </source>
</evidence>
<dbReference type="SUPFAM" id="SSF56300">
    <property type="entry name" value="Metallo-dependent phosphatases"/>
    <property type="match status" value="1"/>
</dbReference>
<dbReference type="Gene3D" id="3.60.21.10">
    <property type="match status" value="1"/>
</dbReference>
<dbReference type="RefSeq" id="WP_069810752.1">
    <property type="nucleotide sequence ID" value="NZ_CP017305.1"/>
</dbReference>